<comment type="caution">
    <text evidence="3">The sequence shown here is derived from an EMBL/GenBank/DDBJ whole genome shotgun (WGS) entry which is preliminary data.</text>
</comment>
<dbReference type="GO" id="GO:0016491">
    <property type="term" value="F:oxidoreductase activity"/>
    <property type="evidence" value="ECO:0007669"/>
    <property type="project" value="UniProtKB-KW"/>
</dbReference>
<keyword evidence="2" id="KW-0472">Membrane</keyword>
<keyword evidence="2" id="KW-0812">Transmembrane</keyword>
<comment type="subcellular location">
    <subcellularLocation>
        <location evidence="2">Cell membrane</location>
        <topology evidence="2">Multi-pass membrane protein</topology>
    </subcellularLocation>
</comment>
<feature type="transmembrane region" description="Helical" evidence="2">
    <location>
        <begin position="92"/>
        <end position="112"/>
    </location>
</feature>
<dbReference type="Gene3D" id="1.20.120.1200">
    <property type="entry name" value="NADH-ubiquinone/plastoquinone oxidoreductase chain 6, subunit NuoJ"/>
    <property type="match status" value="1"/>
</dbReference>
<dbReference type="EC" id="7.1.1.-" evidence="2"/>
<gene>
    <name evidence="3" type="ORF">AVCANL283_01485</name>
</gene>
<keyword evidence="3" id="KW-0560">Oxidoreductase</keyword>
<organism evidence="3 4">
    <name type="scientific">Campylobacter canadensis</name>
    <dbReference type="NCBI Taxonomy" id="449520"/>
    <lineage>
        <taxon>Bacteria</taxon>
        <taxon>Pseudomonadati</taxon>
        <taxon>Campylobacterota</taxon>
        <taxon>Epsilonproteobacteria</taxon>
        <taxon>Campylobacterales</taxon>
        <taxon>Campylobacteraceae</taxon>
        <taxon>Campylobacter</taxon>
    </lineage>
</organism>
<feature type="transmembrane region" description="Helical" evidence="2">
    <location>
        <begin position="6"/>
        <end position="22"/>
    </location>
</feature>
<reference evidence="3 4" key="1">
    <citation type="submission" date="2020-07" db="EMBL/GenBank/DDBJ databases">
        <title>Transfer of Campylobacter canadensis to the novel genus Avispirillum gen. nov., that also includes two novel species recovered from migratory waterfowl: Avispirillum anseris sp. nov. and Avispirillum brantae sp. nov.</title>
        <authorList>
            <person name="Miller W.G."/>
            <person name="Chapman M.H."/>
            <person name="Yee E."/>
            <person name="Inglis G.D."/>
        </authorList>
    </citation>
    <scope>NUCLEOTIDE SEQUENCE [LARGE SCALE GENOMIC DNA]</scope>
    <source>
        <strain evidence="3 4">L283</strain>
    </source>
</reference>
<evidence type="ECO:0000313" key="4">
    <source>
        <dbReference type="Proteomes" id="UP000786183"/>
    </source>
</evidence>
<dbReference type="EMBL" id="JACGBB010000002">
    <property type="protein sequence ID" value="MBZ7986789.1"/>
    <property type="molecule type" value="Genomic_DNA"/>
</dbReference>
<dbReference type="Proteomes" id="UP000786183">
    <property type="component" value="Unassembled WGS sequence"/>
</dbReference>
<evidence type="ECO:0000256" key="1">
    <source>
        <dbReference type="ARBA" id="ARBA00005698"/>
    </source>
</evidence>
<feature type="transmembrane region" description="Helical" evidence="2">
    <location>
        <begin position="139"/>
        <end position="162"/>
    </location>
</feature>
<dbReference type="Pfam" id="PF00499">
    <property type="entry name" value="Oxidored_q3"/>
    <property type="match status" value="1"/>
</dbReference>
<keyword evidence="2" id="KW-1003">Cell membrane</keyword>
<dbReference type="InterPro" id="IPR001457">
    <property type="entry name" value="NADH_UbQ/plastoQ_OxRdtase_su6"/>
</dbReference>
<comment type="function">
    <text evidence="2">NDH-1 shuttles electrons from NADH, via FMN and iron-sulfur (Fe-S) centers, to quinones in the respiratory chain. Couples the redox reaction to proton translocation (for every two electrons transferred, four hydrogen ions are translocated across the cytoplasmic membrane), and thus conserves the redox energy in a proton gradient.</text>
</comment>
<feature type="transmembrane region" description="Helical" evidence="2">
    <location>
        <begin position="27"/>
        <end position="46"/>
    </location>
</feature>
<sequence>MFELIGFYIFAVLVIAFFIIAISSKNVLYSISSLACGMVLLSAHYFLLDAEFIGAAQIIVYSGAVLGLYSFAMMFFDLNKELNEKLKHKKSFFTLSILSILMLIFMLCMPKISNKTASVPIDNDFNNTQNIGVVLFTKYLLAFELIALVMLIVLVCAIALVAKKIKEEQ</sequence>
<evidence type="ECO:0000256" key="2">
    <source>
        <dbReference type="RuleBase" id="RU004429"/>
    </source>
</evidence>
<dbReference type="NCBIfam" id="NF005167">
    <property type="entry name" value="PRK06638.2-2"/>
    <property type="match status" value="1"/>
</dbReference>
<keyword evidence="2" id="KW-0874">Quinone</keyword>
<proteinExistence type="inferred from homology"/>
<keyword evidence="2" id="KW-1133">Transmembrane helix</keyword>
<protein>
    <recommendedName>
        <fullName evidence="2">NADH-quinone oxidoreductase subunit J</fullName>
        <ecNumber evidence="2">7.1.1.-</ecNumber>
    </recommendedName>
</protein>
<dbReference type="PANTHER" id="PTHR33269:SF17">
    <property type="entry name" value="NADH-UBIQUINONE OXIDOREDUCTASE CHAIN 6"/>
    <property type="match status" value="1"/>
</dbReference>
<dbReference type="PANTHER" id="PTHR33269">
    <property type="entry name" value="NADH-UBIQUINONE OXIDOREDUCTASE CHAIN 6"/>
    <property type="match status" value="1"/>
</dbReference>
<dbReference type="RefSeq" id="WP_172230220.1">
    <property type="nucleotide sequence ID" value="NZ_CP035946.1"/>
</dbReference>
<keyword evidence="4" id="KW-1185">Reference proteome</keyword>
<feature type="transmembrane region" description="Helical" evidence="2">
    <location>
        <begin position="52"/>
        <end position="71"/>
    </location>
</feature>
<name>A0ABS7WPU4_9BACT</name>
<keyword evidence="2" id="KW-0520">NAD</keyword>
<dbReference type="InterPro" id="IPR042106">
    <property type="entry name" value="Nuo/plastoQ_OxRdtase_6_NuoJ"/>
</dbReference>
<comment type="similarity">
    <text evidence="1 2">Belongs to the complex I subunit 6 family.</text>
</comment>
<evidence type="ECO:0000313" key="3">
    <source>
        <dbReference type="EMBL" id="MBZ7986789.1"/>
    </source>
</evidence>
<comment type="catalytic activity">
    <reaction evidence="2">
        <text>a quinone + NADH + 5 H(+)(in) = a quinol + NAD(+) + 4 H(+)(out)</text>
        <dbReference type="Rhea" id="RHEA:57888"/>
        <dbReference type="ChEBI" id="CHEBI:15378"/>
        <dbReference type="ChEBI" id="CHEBI:24646"/>
        <dbReference type="ChEBI" id="CHEBI:57540"/>
        <dbReference type="ChEBI" id="CHEBI:57945"/>
        <dbReference type="ChEBI" id="CHEBI:132124"/>
    </reaction>
</comment>
<accession>A0ABS7WPU4</accession>